<organism evidence="2 3">
    <name type="scientific">Clostridium acidisoli DSM 12555</name>
    <dbReference type="NCBI Taxonomy" id="1121291"/>
    <lineage>
        <taxon>Bacteria</taxon>
        <taxon>Bacillati</taxon>
        <taxon>Bacillota</taxon>
        <taxon>Clostridia</taxon>
        <taxon>Eubacteriales</taxon>
        <taxon>Clostridiaceae</taxon>
        <taxon>Clostridium</taxon>
    </lineage>
</organism>
<dbReference type="EMBL" id="FWXH01000002">
    <property type="protein sequence ID" value="SMC18666.1"/>
    <property type="molecule type" value="Genomic_DNA"/>
</dbReference>
<reference evidence="2 3" key="1">
    <citation type="submission" date="2017-04" db="EMBL/GenBank/DDBJ databases">
        <authorList>
            <person name="Afonso C.L."/>
            <person name="Miller P.J."/>
            <person name="Scott M.A."/>
            <person name="Spackman E."/>
            <person name="Goraichik I."/>
            <person name="Dimitrov K.M."/>
            <person name="Suarez D.L."/>
            <person name="Swayne D.E."/>
        </authorList>
    </citation>
    <scope>NUCLEOTIDE SEQUENCE [LARGE SCALE GENOMIC DNA]</scope>
    <source>
        <strain evidence="2 3">DSM 12555</strain>
    </source>
</reference>
<accession>A0A1W1X403</accession>
<evidence type="ECO:0000313" key="3">
    <source>
        <dbReference type="Proteomes" id="UP000192468"/>
    </source>
</evidence>
<dbReference type="STRING" id="1121291.SAMN02745134_00625"/>
<dbReference type="SMART" id="SM00635">
    <property type="entry name" value="BID_2"/>
    <property type="match status" value="1"/>
</dbReference>
<dbReference type="InterPro" id="IPR003343">
    <property type="entry name" value="Big_2"/>
</dbReference>
<dbReference type="SUPFAM" id="SSF49373">
    <property type="entry name" value="Invasin/intimin cell-adhesion fragments"/>
    <property type="match status" value="1"/>
</dbReference>
<protein>
    <submittedName>
        <fullName evidence="2">Ig-like domain (Group 2)</fullName>
    </submittedName>
</protein>
<dbReference type="RefSeq" id="WP_176212589.1">
    <property type="nucleotide sequence ID" value="NZ_FWXH01000002.1"/>
</dbReference>
<proteinExistence type="predicted"/>
<dbReference type="InterPro" id="IPR013320">
    <property type="entry name" value="ConA-like_dom_sf"/>
</dbReference>
<sequence length="418" mass="45686">MRKKFNVIGLLLCTFFVATSVMFSGGSNKIFADVNKATIATNTEKYVPKKDYSSSLVANYKMDETSGTVCKNSLGNGNDGTYNGTTSVTDSDGTYRSFNGTSDYIQFNNSILPTGKKTIRFKIKTDVVGNDDNCYVILDTADGHTNNKGFTCFVYNGIIRFYLDRGIAGTGDCIDTKTSINDNKWHEIMFTWTGDDSTDGMKVYVDNMSIADNEVTHQYAAVHSQTDKLTVGKIQSNDKYFKGLLSNIQIYNDVLEYNSISTGITLNKTSDSINVGETDTLSATVNPSSVVVTWSSSDSSIATVDSNGKITGVKAGQATITVTTADGKTATCVVTVTDSDSSDKAALNITMTNGQVKQYNVTMNEVNKFISWYKLRSAGSGDPFYEFDITQSSNPNIVRTDYVIFDKISSFEVDDYTK</sequence>
<dbReference type="CDD" id="cd00110">
    <property type="entry name" value="LamG"/>
    <property type="match status" value="1"/>
</dbReference>
<dbReference type="SUPFAM" id="SSF49899">
    <property type="entry name" value="Concanavalin A-like lectins/glucanases"/>
    <property type="match status" value="1"/>
</dbReference>
<gene>
    <name evidence="2" type="ORF">SAMN02745134_00625</name>
</gene>
<dbReference type="AlphaFoldDB" id="A0A1W1X403"/>
<dbReference type="Proteomes" id="UP000192468">
    <property type="component" value="Unassembled WGS sequence"/>
</dbReference>
<evidence type="ECO:0000259" key="1">
    <source>
        <dbReference type="PROSITE" id="PS50025"/>
    </source>
</evidence>
<feature type="domain" description="Laminin G" evidence="1">
    <location>
        <begin position="94"/>
        <end position="269"/>
    </location>
</feature>
<dbReference type="Pfam" id="PF13385">
    <property type="entry name" value="Laminin_G_3"/>
    <property type="match status" value="1"/>
</dbReference>
<evidence type="ECO:0000313" key="2">
    <source>
        <dbReference type="EMBL" id="SMC18666.1"/>
    </source>
</evidence>
<keyword evidence="3" id="KW-1185">Reference proteome</keyword>
<dbReference type="InterPro" id="IPR001791">
    <property type="entry name" value="Laminin_G"/>
</dbReference>
<dbReference type="Gene3D" id="2.60.40.1080">
    <property type="match status" value="1"/>
</dbReference>
<dbReference type="PROSITE" id="PS50025">
    <property type="entry name" value="LAM_G_DOMAIN"/>
    <property type="match status" value="1"/>
</dbReference>
<dbReference type="Pfam" id="PF02368">
    <property type="entry name" value="Big_2"/>
    <property type="match status" value="1"/>
</dbReference>
<dbReference type="InterPro" id="IPR008964">
    <property type="entry name" value="Invasin/intimin_cell_adhesion"/>
</dbReference>
<dbReference type="Gene3D" id="2.60.120.200">
    <property type="match status" value="1"/>
</dbReference>
<name>A0A1W1X403_9CLOT</name>